<dbReference type="Proteomes" id="UP000199735">
    <property type="component" value="Unassembled WGS sequence"/>
</dbReference>
<evidence type="ECO:0000256" key="5">
    <source>
        <dbReference type="ARBA" id="ARBA00023136"/>
    </source>
</evidence>
<gene>
    <name evidence="7" type="ORF">SAMN04489762_0786</name>
</gene>
<feature type="transmembrane region" description="Helical" evidence="6">
    <location>
        <begin position="148"/>
        <end position="177"/>
    </location>
</feature>
<keyword evidence="5 6" id="KW-0472">Membrane</keyword>
<dbReference type="PANTHER" id="PTHR21716:SF69">
    <property type="entry name" value="TRANSPORT PROTEIN YUBA-RELATED"/>
    <property type="match status" value="1"/>
</dbReference>
<name>A0AAX2ECE7_9BACI</name>
<evidence type="ECO:0000256" key="4">
    <source>
        <dbReference type="ARBA" id="ARBA00022989"/>
    </source>
</evidence>
<feature type="transmembrane region" description="Helical" evidence="6">
    <location>
        <begin position="12"/>
        <end position="30"/>
    </location>
</feature>
<dbReference type="GeneID" id="34221107"/>
<dbReference type="GO" id="GO:0016020">
    <property type="term" value="C:membrane"/>
    <property type="evidence" value="ECO:0007669"/>
    <property type="project" value="UniProtKB-SubCell"/>
</dbReference>
<sequence length="361" mass="40416">MLQKRWFQSLTAAVLILTIILLLGKVNYIFTPLYEFVKAIAFPLIAAGFLFYITRPLVKLLERLKLPRWSAILILFLLIIGIGYLGFRFIAPIAQDQIAALSEQVPVIVEHAESLVENVEDNYSAVPDQINSAVQNFSNNLENYTEQALSYLTSFLSGLVSFTVGLILIPFFLFFMLKDGDKLKPFLTKFFTGHKSESLKELLRKLDHTLSSFIQGQFIVSCCVGALLYIGYLIIGLEYSLIFALIGLLLNFIPFLGPYLAAAPAVLVAFFQDPMLAVWAAVVMFIAQQIESSFISPNVMGKVLKLHPLTVISLLLAAGNIAGFIGLLLIVPIYAAFRTAVTHFYGEWRKYHFGRKIQETN</sequence>
<comment type="caution">
    <text evidence="7">The sequence shown here is derived from an EMBL/GenBank/DDBJ whole genome shotgun (WGS) entry which is preliminary data.</text>
</comment>
<evidence type="ECO:0000313" key="8">
    <source>
        <dbReference type="Proteomes" id="UP000199735"/>
    </source>
</evidence>
<comment type="subcellular location">
    <subcellularLocation>
        <location evidence="1">Membrane</location>
        <topology evidence="1">Multi-pass membrane protein</topology>
    </subcellularLocation>
</comment>
<feature type="transmembrane region" description="Helical" evidence="6">
    <location>
        <begin position="310"/>
        <end position="337"/>
    </location>
</feature>
<evidence type="ECO:0000256" key="3">
    <source>
        <dbReference type="ARBA" id="ARBA00022692"/>
    </source>
</evidence>
<keyword evidence="3 6" id="KW-0812">Transmembrane</keyword>
<reference evidence="7 8" key="1">
    <citation type="submission" date="2016-10" db="EMBL/GenBank/DDBJ databases">
        <authorList>
            <person name="Varghese N."/>
            <person name="Submissions S."/>
        </authorList>
    </citation>
    <scope>NUCLEOTIDE SEQUENCE [LARGE SCALE GENOMIC DNA]</scope>
    <source>
        <strain evidence="7 8">DSM 21619</strain>
    </source>
</reference>
<organism evidence="7 8">
    <name type="scientific">Terribacillus saccharophilus</name>
    <dbReference type="NCBI Taxonomy" id="361277"/>
    <lineage>
        <taxon>Bacteria</taxon>
        <taxon>Bacillati</taxon>
        <taxon>Bacillota</taxon>
        <taxon>Bacilli</taxon>
        <taxon>Bacillales</taxon>
        <taxon>Bacillaceae</taxon>
        <taxon>Terribacillus</taxon>
    </lineage>
</organism>
<dbReference type="Pfam" id="PF01594">
    <property type="entry name" value="AI-2E_transport"/>
    <property type="match status" value="1"/>
</dbReference>
<evidence type="ECO:0000256" key="1">
    <source>
        <dbReference type="ARBA" id="ARBA00004141"/>
    </source>
</evidence>
<feature type="transmembrane region" description="Helical" evidence="6">
    <location>
        <begin position="274"/>
        <end position="290"/>
    </location>
</feature>
<evidence type="ECO:0000256" key="2">
    <source>
        <dbReference type="ARBA" id="ARBA00009773"/>
    </source>
</evidence>
<dbReference type="AlphaFoldDB" id="A0AAX2ECE7"/>
<feature type="transmembrane region" description="Helical" evidence="6">
    <location>
        <begin position="213"/>
        <end position="235"/>
    </location>
</feature>
<dbReference type="EMBL" id="FOCD01000001">
    <property type="protein sequence ID" value="SEM69782.1"/>
    <property type="molecule type" value="Genomic_DNA"/>
</dbReference>
<dbReference type="RefSeq" id="WP_038560455.1">
    <property type="nucleotide sequence ID" value="NZ_CP008876.1"/>
</dbReference>
<protein>
    <submittedName>
        <fullName evidence="7">Predicted PurR-regulated permease PerM</fullName>
    </submittedName>
</protein>
<feature type="transmembrane region" description="Helical" evidence="6">
    <location>
        <begin position="36"/>
        <end position="54"/>
    </location>
</feature>
<dbReference type="GO" id="GO:0055085">
    <property type="term" value="P:transmembrane transport"/>
    <property type="evidence" value="ECO:0007669"/>
    <property type="project" value="TreeGrafter"/>
</dbReference>
<feature type="transmembrane region" description="Helical" evidence="6">
    <location>
        <begin position="66"/>
        <end position="87"/>
    </location>
</feature>
<keyword evidence="4 6" id="KW-1133">Transmembrane helix</keyword>
<evidence type="ECO:0000313" key="7">
    <source>
        <dbReference type="EMBL" id="SEM69782.1"/>
    </source>
</evidence>
<evidence type="ECO:0000256" key="6">
    <source>
        <dbReference type="SAM" id="Phobius"/>
    </source>
</evidence>
<proteinExistence type="inferred from homology"/>
<comment type="similarity">
    <text evidence="2">Belongs to the autoinducer-2 exporter (AI-2E) (TC 2.A.86) family.</text>
</comment>
<dbReference type="PANTHER" id="PTHR21716">
    <property type="entry name" value="TRANSMEMBRANE PROTEIN"/>
    <property type="match status" value="1"/>
</dbReference>
<dbReference type="InterPro" id="IPR002549">
    <property type="entry name" value="AI-2E-like"/>
</dbReference>
<feature type="transmembrane region" description="Helical" evidence="6">
    <location>
        <begin position="241"/>
        <end position="262"/>
    </location>
</feature>
<accession>A0AAX2ECE7</accession>